<evidence type="ECO:0000313" key="2">
    <source>
        <dbReference type="EMBL" id="KAF8002615.1"/>
    </source>
</evidence>
<evidence type="ECO:0000256" key="1">
    <source>
        <dbReference type="SAM" id="MobiDB-lite"/>
    </source>
</evidence>
<dbReference type="EMBL" id="JACBPP010000004">
    <property type="protein sequence ID" value="KAF8002615.1"/>
    <property type="molecule type" value="Genomic_DNA"/>
</dbReference>
<organism evidence="2 3">
    <name type="scientific">Metschnikowia pulcherrima</name>
    <dbReference type="NCBI Taxonomy" id="27326"/>
    <lineage>
        <taxon>Eukaryota</taxon>
        <taxon>Fungi</taxon>
        <taxon>Dikarya</taxon>
        <taxon>Ascomycota</taxon>
        <taxon>Saccharomycotina</taxon>
        <taxon>Pichiomycetes</taxon>
        <taxon>Metschnikowiaceae</taxon>
        <taxon>Metschnikowia</taxon>
    </lineage>
</organism>
<name>A0A8H7GRX8_9ASCO</name>
<sequence>MVIEKKTATIHSQESAEEVAGHHESNFVSPTPESSRLGGGGTKISKNIDNSSEKLPISGTFKAKLAVGIFRQFKFGPGERNASTNKTPEDIRRSDLKFIQTEFKSQKWGENANFKTIRAKRLIEKKSKNANFFDILNGLPEGDHSVKFDLKNQFDIPVSNIEDALDAHFMQAKIEYLEEYNKIASSWGWIAGQKDLSEVEIENSSDLLFISESERYHIARIESNGGRHLSSGLHLFG</sequence>
<comment type="caution">
    <text evidence="2">The sequence shown here is derived from an EMBL/GenBank/DDBJ whole genome shotgun (WGS) entry which is preliminary data.</text>
</comment>
<proteinExistence type="predicted"/>
<dbReference type="Proteomes" id="UP000649328">
    <property type="component" value="Unassembled WGS sequence"/>
</dbReference>
<feature type="region of interest" description="Disordered" evidence="1">
    <location>
        <begin position="1"/>
        <end position="49"/>
    </location>
</feature>
<gene>
    <name evidence="2" type="ORF">HF325_003580</name>
</gene>
<keyword evidence="3" id="KW-1185">Reference proteome</keyword>
<dbReference type="OrthoDB" id="10336773at2759"/>
<evidence type="ECO:0000313" key="3">
    <source>
        <dbReference type="Proteomes" id="UP000649328"/>
    </source>
</evidence>
<dbReference type="AlphaFoldDB" id="A0A8H7GRX8"/>
<protein>
    <submittedName>
        <fullName evidence="2">Uncharacterized protein</fullName>
    </submittedName>
</protein>
<accession>A0A8H7GRX8</accession>
<reference evidence="2" key="1">
    <citation type="submission" date="2020-10" db="EMBL/GenBank/DDBJ databases">
        <title>The Whole-Genome Sequence of Metschnikowia persimmonesis, a Novel Endophytic Yeast Species Isolated from Medicinal Plant Diospyros kaki Thumb.</title>
        <authorList>
            <person name="Rahmat E."/>
            <person name="Kang Y."/>
        </authorList>
    </citation>
    <scope>NUCLEOTIDE SEQUENCE</scope>
    <source>
        <strain evidence="2">KIOM G15050</strain>
    </source>
</reference>